<protein>
    <recommendedName>
        <fullName evidence="2">Type II secretion system protein H</fullName>
    </recommendedName>
    <alternativeName>
        <fullName evidence="10">General secretion pathway protein H</fullName>
    </alternativeName>
</protein>
<evidence type="ECO:0000256" key="2">
    <source>
        <dbReference type="ARBA" id="ARBA00021549"/>
    </source>
</evidence>
<evidence type="ECO:0000256" key="11">
    <source>
        <dbReference type="SAM" id="Phobius"/>
    </source>
</evidence>
<dbReference type="InterPro" id="IPR022346">
    <property type="entry name" value="T2SS_GspH"/>
</dbReference>
<organism evidence="13">
    <name type="scientific">Thermohahella caldifontis</name>
    <dbReference type="NCBI Taxonomy" id="3142973"/>
    <lineage>
        <taxon>Bacteria</taxon>
        <taxon>Pseudomonadati</taxon>
        <taxon>Pseudomonadota</taxon>
        <taxon>Gammaproteobacteria</taxon>
        <taxon>Oceanospirillales</taxon>
        <taxon>Hahellaceae</taxon>
        <taxon>Thermohahella</taxon>
    </lineage>
</organism>
<evidence type="ECO:0000256" key="8">
    <source>
        <dbReference type="ARBA" id="ARBA00023136"/>
    </source>
</evidence>
<feature type="domain" description="General secretion pathway GspH" evidence="12">
    <location>
        <begin position="45"/>
        <end position="151"/>
    </location>
</feature>
<evidence type="ECO:0000256" key="3">
    <source>
        <dbReference type="ARBA" id="ARBA00022475"/>
    </source>
</evidence>
<evidence type="ECO:0000256" key="4">
    <source>
        <dbReference type="ARBA" id="ARBA00022481"/>
    </source>
</evidence>
<keyword evidence="4" id="KW-0488">Methylation</keyword>
<evidence type="ECO:0000256" key="1">
    <source>
        <dbReference type="ARBA" id="ARBA00004377"/>
    </source>
</evidence>
<accession>A0AB39UTD1</accession>
<dbReference type="KEGG" id="tcd:AAIA72_10745"/>
<keyword evidence="5" id="KW-0997">Cell inner membrane</keyword>
<comment type="subcellular location">
    <subcellularLocation>
        <location evidence="1">Cell inner membrane</location>
        <topology evidence="1">Single-pass membrane protein</topology>
    </subcellularLocation>
</comment>
<dbReference type="Pfam" id="PF07963">
    <property type="entry name" value="N_methyl"/>
    <property type="match status" value="1"/>
</dbReference>
<reference evidence="13" key="1">
    <citation type="submission" date="2024-05" db="EMBL/GenBank/DDBJ databases">
        <title>Genome sequencing of novel strain.</title>
        <authorList>
            <person name="Ganbat D."/>
            <person name="Ganbat S."/>
            <person name="Lee S.-J."/>
        </authorList>
    </citation>
    <scope>NUCLEOTIDE SEQUENCE</scope>
    <source>
        <strain evidence="13">SMD15-11</strain>
    </source>
</reference>
<sequence length="160" mass="16916">MPARQSGLTLPELLTTLAVVAIMAAIAVPAYQSMVQTNAQAAAHNALVSSLNLARSEAQRRRQVVYVTPIGGQWQTGWEVWVDADSDGTFDSGTDTLVRRYTSSGPAVTVSGPSGIGFGPDGSLIQASATRLQLRTPNAHEGVDITLTRSGQFVRTTVHP</sequence>
<evidence type="ECO:0000313" key="13">
    <source>
        <dbReference type="EMBL" id="XDT71283.1"/>
    </source>
</evidence>
<feature type="transmembrane region" description="Helical" evidence="11">
    <location>
        <begin position="12"/>
        <end position="31"/>
    </location>
</feature>
<dbReference type="GO" id="GO:0005886">
    <property type="term" value="C:plasma membrane"/>
    <property type="evidence" value="ECO:0007669"/>
    <property type="project" value="UniProtKB-SubCell"/>
</dbReference>
<keyword evidence="3" id="KW-1003">Cell membrane</keyword>
<evidence type="ECO:0000256" key="7">
    <source>
        <dbReference type="ARBA" id="ARBA00022989"/>
    </source>
</evidence>
<dbReference type="GO" id="GO:0015628">
    <property type="term" value="P:protein secretion by the type II secretion system"/>
    <property type="evidence" value="ECO:0007669"/>
    <property type="project" value="InterPro"/>
</dbReference>
<dbReference type="AlphaFoldDB" id="A0AB39UTD1"/>
<evidence type="ECO:0000256" key="5">
    <source>
        <dbReference type="ARBA" id="ARBA00022519"/>
    </source>
</evidence>
<dbReference type="Pfam" id="PF12019">
    <property type="entry name" value="GspH"/>
    <property type="match status" value="1"/>
</dbReference>
<evidence type="ECO:0000259" key="12">
    <source>
        <dbReference type="Pfam" id="PF12019"/>
    </source>
</evidence>
<proteinExistence type="inferred from homology"/>
<dbReference type="EMBL" id="CP154858">
    <property type="protein sequence ID" value="XDT71283.1"/>
    <property type="molecule type" value="Genomic_DNA"/>
</dbReference>
<evidence type="ECO:0000256" key="9">
    <source>
        <dbReference type="ARBA" id="ARBA00025772"/>
    </source>
</evidence>
<dbReference type="InterPro" id="IPR012902">
    <property type="entry name" value="N_methyl_site"/>
</dbReference>
<dbReference type="Gene3D" id="3.55.40.10">
    <property type="entry name" value="minor pseudopilin epsh domain"/>
    <property type="match status" value="1"/>
</dbReference>
<comment type="similarity">
    <text evidence="9">Belongs to the GSP H family.</text>
</comment>
<dbReference type="PROSITE" id="PS00409">
    <property type="entry name" value="PROKAR_NTER_METHYL"/>
    <property type="match status" value="1"/>
</dbReference>
<dbReference type="InterPro" id="IPR045584">
    <property type="entry name" value="Pilin-like"/>
</dbReference>
<dbReference type="SUPFAM" id="SSF54523">
    <property type="entry name" value="Pili subunits"/>
    <property type="match status" value="1"/>
</dbReference>
<keyword evidence="7 11" id="KW-1133">Transmembrane helix</keyword>
<name>A0AB39UTD1_9GAMM</name>
<gene>
    <name evidence="13" type="ORF">AAIA72_10745</name>
</gene>
<dbReference type="NCBIfam" id="TIGR02532">
    <property type="entry name" value="IV_pilin_GFxxxE"/>
    <property type="match status" value="1"/>
</dbReference>
<keyword evidence="6 11" id="KW-0812">Transmembrane</keyword>
<dbReference type="GO" id="GO:0015627">
    <property type="term" value="C:type II protein secretion system complex"/>
    <property type="evidence" value="ECO:0007669"/>
    <property type="project" value="InterPro"/>
</dbReference>
<keyword evidence="8 11" id="KW-0472">Membrane</keyword>
<evidence type="ECO:0000256" key="6">
    <source>
        <dbReference type="ARBA" id="ARBA00022692"/>
    </source>
</evidence>
<evidence type="ECO:0000256" key="10">
    <source>
        <dbReference type="ARBA" id="ARBA00030775"/>
    </source>
</evidence>
<dbReference type="RefSeq" id="WP_369600319.1">
    <property type="nucleotide sequence ID" value="NZ_CP154858.1"/>
</dbReference>